<reference evidence="4" key="1">
    <citation type="journal article" date="2020" name="Nature">
        <title>Giant virus diversity and host interactions through global metagenomics.</title>
        <authorList>
            <person name="Schulz F."/>
            <person name="Roux S."/>
            <person name="Paez-Espino D."/>
            <person name="Jungbluth S."/>
            <person name="Walsh D.A."/>
            <person name="Denef V.J."/>
            <person name="McMahon K.D."/>
            <person name="Konstantinidis K.T."/>
            <person name="Eloe-Fadrosh E.A."/>
            <person name="Kyrpides N.C."/>
            <person name="Woyke T."/>
        </authorList>
    </citation>
    <scope>NUCLEOTIDE SEQUENCE</scope>
    <source>
        <strain evidence="4">GVMAG-M-3300023179-4</strain>
    </source>
</reference>
<dbReference type="AlphaFoldDB" id="A0A6C0H139"/>
<organism evidence="4">
    <name type="scientific">viral metagenome</name>
    <dbReference type="NCBI Taxonomy" id="1070528"/>
    <lineage>
        <taxon>unclassified sequences</taxon>
        <taxon>metagenomes</taxon>
        <taxon>organismal metagenomes</taxon>
    </lineage>
</organism>
<evidence type="ECO:0000313" key="4">
    <source>
        <dbReference type="EMBL" id="QHT74242.1"/>
    </source>
</evidence>
<dbReference type="GO" id="GO:0016757">
    <property type="term" value="F:glycosyltransferase activity"/>
    <property type="evidence" value="ECO:0007669"/>
    <property type="project" value="TreeGrafter"/>
</dbReference>
<dbReference type="PANTHER" id="PTHR21461">
    <property type="entry name" value="GLYCOSYLTRANSFERASE FAMILY 92 PROTEIN"/>
    <property type="match status" value="1"/>
</dbReference>
<keyword evidence="3" id="KW-0472">Membrane</keyword>
<accession>A0A6C0H139</accession>
<sequence length="259" mass="31024">MEPVIICIAKKEHDYIEEFIKYHLALGFKFIYLYDNEDIPTYEILLSKYKNNIKFIHLPFNNYQKPVQYMALDHFINNFLFNINITHVAHIDIDEFIVLKKHKNICDFIEEYIVGDCEGIGMNWRFFGSNGRNEKTNEPVTIRFTMCELHSNMHIKTLFKKDYFESFNTCHDVNLSKGYIKSTNNSIIKGPFCNNIDNSVIQLNHYKCKTLPEFRYIRTRQRADIIGDIHEDVDENFRIYDKNEIEDLYAYNFYKNIKN</sequence>
<evidence type="ECO:0000256" key="3">
    <source>
        <dbReference type="ARBA" id="ARBA00022989"/>
    </source>
</evidence>
<name>A0A6C0H139_9ZZZZ</name>
<evidence type="ECO:0000256" key="1">
    <source>
        <dbReference type="ARBA" id="ARBA00004167"/>
    </source>
</evidence>
<keyword evidence="3" id="KW-1133">Transmembrane helix</keyword>
<dbReference type="GO" id="GO:0016020">
    <property type="term" value="C:membrane"/>
    <property type="evidence" value="ECO:0007669"/>
    <property type="project" value="UniProtKB-SubCell"/>
</dbReference>
<evidence type="ECO:0008006" key="5">
    <source>
        <dbReference type="Google" id="ProtNLM"/>
    </source>
</evidence>
<comment type="subcellular location">
    <subcellularLocation>
        <location evidence="1">Membrane</location>
        <topology evidence="1">Single-pass membrane protein</topology>
    </subcellularLocation>
</comment>
<dbReference type="EMBL" id="MN739844">
    <property type="protein sequence ID" value="QHT74242.1"/>
    <property type="molecule type" value="Genomic_DNA"/>
</dbReference>
<dbReference type="GO" id="GO:0005737">
    <property type="term" value="C:cytoplasm"/>
    <property type="evidence" value="ECO:0007669"/>
    <property type="project" value="TreeGrafter"/>
</dbReference>
<protein>
    <recommendedName>
        <fullName evidence="5">Glycosyltransferase family 92 protein</fullName>
    </recommendedName>
</protein>
<keyword evidence="2" id="KW-0812">Transmembrane</keyword>
<dbReference type="Pfam" id="PF13704">
    <property type="entry name" value="Glyco_tranf_2_4"/>
    <property type="match status" value="1"/>
</dbReference>
<dbReference type="InterPro" id="IPR029044">
    <property type="entry name" value="Nucleotide-diphossugar_trans"/>
</dbReference>
<proteinExistence type="predicted"/>
<dbReference type="PANTHER" id="PTHR21461:SF69">
    <property type="entry name" value="GLYCOSYLTRANSFERASE FAMILY 92 PROTEIN"/>
    <property type="match status" value="1"/>
</dbReference>
<dbReference type="SUPFAM" id="SSF53448">
    <property type="entry name" value="Nucleotide-diphospho-sugar transferases"/>
    <property type="match status" value="1"/>
</dbReference>
<evidence type="ECO:0000256" key="2">
    <source>
        <dbReference type="ARBA" id="ARBA00022692"/>
    </source>
</evidence>